<proteinExistence type="predicted"/>
<name>A0ABR2LPT8_9ASPA</name>
<organism evidence="1 2">
    <name type="scientific">Platanthera guangdongensis</name>
    <dbReference type="NCBI Taxonomy" id="2320717"/>
    <lineage>
        <taxon>Eukaryota</taxon>
        <taxon>Viridiplantae</taxon>
        <taxon>Streptophyta</taxon>
        <taxon>Embryophyta</taxon>
        <taxon>Tracheophyta</taxon>
        <taxon>Spermatophyta</taxon>
        <taxon>Magnoliopsida</taxon>
        <taxon>Liliopsida</taxon>
        <taxon>Asparagales</taxon>
        <taxon>Orchidaceae</taxon>
        <taxon>Orchidoideae</taxon>
        <taxon>Orchideae</taxon>
        <taxon>Orchidinae</taxon>
        <taxon>Platanthera</taxon>
    </lineage>
</organism>
<dbReference type="EMBL" id="JBBWWR010000017">
    <property type="protein sequence ID" value="KAK8946278.1"/>
    <property type="molecule type" value="Genomic_DNA"/>
</dbReference>
<sequence length="73" mass="8114">MGEMRARTHEAEAHARACKEATSRRAFKKTAHEGACKGEMQTRFAPPSSIHADADYLNLCRCSQFRVPPNPLA</sequence>
<dbReference type="Proteomes" id="UP001412067">
    <property type="component" value="Unassembled WGS sequence"/>
</dbReference>
<evidence type="ECO:0000313" key="2">
    <source>
        <dbReference type="Proteomes" id="UP001412067"/>
    </source>
</evidence>
<gene>
    <name evidence="1" type="ORF">KSP40_PGU008087</name>
</gene>
<reference evidence="1 2" key="1">
    <citation type="journal article" date="2022" name="Nat. Plants">
        <title>Genomes of leafy and leafless Platanthera orchids illuminate the evolution of mycoheterotrophy.</title>
        <authorList>
            <person name="Li M.H."/>
            <person name="Liu K.W."/>
            <person name="Li Z."/>
            <person name="Lu H.C."/>
            <person name="Ye Q.L."/>
            <person name="Zhang D."/>
            <person name="Wang J.Y."/>
            <person name="Li Y.F."/>
            <person name="Zhong Z.M."/>
            <person name="Liu X."/>
            <person name="Yu X."/>
            <person name="Liu D.K."/>
            <person name="Tu X.D."/>
            <person name="Liu B."/>
            <person name="Hao Y."/>
            <person name="Liao X.Y."/>
            <person name="Jiang Y.T."/>
            <person name="Sun W.H."/>
            <person name="Chen J."/>
            <person name="Chen Y.Q."/>
            <person name="Ai Y."/>
            <person name="Zhai J.W."/>
            <person name="Wu S.S."/>
            <person name="Zhou Z."/>
            <person name="Hsiao Y.Y."/>
            <person name="Wu W.L."/>
            <person name="Chen Y.Y."/>
            <person name="Lin Y.F."/>
            <person name="Hsu J.L."/>
            <person name="Li C.Y."/>
            <person name="Wang Z.W."/>
            <person name="Zhao X."/>
            <person name="Zhong W.Y."/>
            <person name="Ma X.K."/>
            <person name="Ma L."/>
            <person name="Huang J."/>
            <person name="Chen G.Z."/>
            <person name="Huang M.Z."/>
            <person name="Huang L."/>
            <person name="Peng D.H."/>
            <person name="Luo Y.B."/>
            <person name="Zou S.Q."/>
            <person name="Chen S.P."/>
            <person name="Lan S."/>
            <person name="Tsai W.C."/>
            <person name="Van de Peer Y."/>
            <person name="Liu Z.J."/>
        </authorList>
    </citation>
    <scope>NUCLEOTIDE SEQUENCE [LARGE SCALE GENOMIC DNA]</scope>
    <source>
        <strain evidence="1">Lor288</strain>
    </source>
</reference>
<accession>A0ABR2LPT8</accession>
<keyword evidence="2" id="KW-1185">Reference proteome</keyword>
<comment type="caution">
    <text evidence="1">The sequence shown here is derived from an EMBL/GenBank/DDBJ whole genome shotgun (WGS) entry which is preliminary data.</text>
</comment>
<protein>
    <submittedName>
        <fullName evidence="1">Uncharacterized protein</fullName>
    </submittedName>
</protein>
<evidence type="ECO:0000313" key="1">
    <source>
        <dbReference type="EMBL" id="KAK8946278.1"/>
    </source>
</evidence>